<evidence type="ECO:0000256" key="1">
    <source>
        <dbReference type="ARBA" id="ARBA00004236"/>
    </source>
</evidence>
<dbReference type="Proteomes" id="UP000050277">
    <property type="component" value="Unassembled WGS sequence"/>
</dbReference>
<evidence type="ECO:0000313" key="8">
    <source>
        <dbReference type="EMBL" id="KPL85971.1"/>
    </source>
</evidence>
<evidence type="ECO:0000256" key="4">
    <source>
        <dbReference type="ARBA" id="ARBA00022989"/>
    </source>
</evidence>
<keyword evidence="2" id="KW-1003">Cell membrane</keyword>
<evidence type="ECO:0000256" key="2">
    <source>
        <dbReference type="ARBA" id="ARBA00022475"/>
    </source>
</evidence>
<dbReference type="AlphaFoldDB" id="A0A0P6Y802"/>
<keyword evidence="9" id="KW-1185">Reference proteome</keyword>
<dbReference type="Gene3D" id="2.30.30.60">
    <property type="match status" value="1"/>
</dbReference>
<protein>
    <recommendedName>
        <fullName evidence="7">Mechanosensitive ion channel MscS domain-containing protein</fullName>
    </recommendedName>
</protein>
<reference evidence="8 9" key="1">
    <citation type="submission" date="2015-07" db="EMBL/GenBank/DDBJ databases">
        <title>Whole genome sequence of Herpetosiphon geysericola DSM 7119.</title>
        <authorList>
            <person name="Hemp J."/>
            <person name="Ward L.M."/>
            <person name="Pace L.A."/>
            <person name="Fischer W.W."/>
        </authorList>
    </citation>
    <scope>NUCLEOTIDE SEQUENCE [LARGE SCALE GENOMIC DNA]</scope>
    <source>
        <strain evidence="8 9">DSM 7119</strain>
    </source>
</reference>
<dbReference type="PANTHER" id="PTHR30460">
    <property type="entry name" value="MODERATE CONDUCTANCE MECHANOSENSITIVE CHANNEL YBIO"/>
    <property type="match status" value="1"/>
</dbReference>
<comment type="subcellular location">
    <subcellularLocation>
        <location evidence="1">Cell membrane</location>
    </subcellularLocation>
</comment>
<feature type="transmembrane region" description="Helical" evidence="6">
    <location>
        <begin position="61"/>
        <end position="87"/>
    </location>
</feature>
<keyword evidence="3 6" id="KW-0812">Transmembrane</keyword>
<dbReference type="InterPro" id="IPR006685">
    <property type="entry name" value="MscS_channel_2nd"/>
</dbReference>
<evidence type="ECO:0000259" key="7">
    <source>
        <dbReference type="Pfam" id="PF00924"/>
    </source>
</evidence>
<dbReference type="SUPFAM" id="SSF50182">
    <property type="entry name" value="Sm-like ribonucleoproteins"/>
    <property type="match status" value="1"/>
</dbReference>
<dbReference type="PANTHER" id="PTHR30460:SF0">
    <property type="entry name" value="MODERATE CONDUCTANCE MECHANOSENSITIVE CHANNEL YBIO"/>
    <property type="match status" value="1"/>
</dbReference>
<evidence type="ECO:0000256" key="3">
    <source>
        <dbReference type="ARBA" id="ARBA00022692"/>
    </source>
</evidence>
<dbReference type="InterPro" id="IPR045276">
    <property type="entry name" value="YbiO_bact"/>
</dbReference>
<proteinExistence type="predicted"/>
<accession>A0A0P6Y802</accession>
<gene>
    <name evidence="8" type="ORF">SE18_13820</name>
</gene>
<feature type="domain" description="Mechanosensitive ion channel MscS" evidence="7">
    <location>
        <begin position="111"/>
        <end position="177"/>
    </location>
</feature>
<dbReference type="GO" id="GO:0008381">
    <property type="term" value="F:mechanosensitive monoatomic ion channel activity"/>
    <property type="evidence" value="ECO:0007669"/>
    <property type="project" value="InterPro"/>
</dbReference>
<comment type="caution">
    <text evidence="8">The sequence shown here is derived from an EMBL/GenBank/DDBJ whole genome shotgun (WGS) entry which is preliminary data.</text>
</comment>
<keyword evidence="4 6" id="KW-1133">Transmembrane helix</keyword>
<evidence type="ECO:0000256" key="5">
    <source>
        <dbReference type="ARBA" id="ARBA00023136"/>
    </source>
</evidence>
<dbReference type="OrthoDB" id="9809206at2"/>
<dbReference type="Pfam" id="PF00924">
    <property type="entry name" value="MS_channel_2nd"/>
    <property type="match status" value="1"/>
</dbReference>
<dbReference type="GO" id="GO:0005886">
    <property type="term" value="C:plasma membrane"/>
    <property type="evidence" value="ECO:0007669"/>
    <property type="project" value="UniProtKB-SubCell"/>
</dbReference>
<feature type="transmembrane region" description="Helical" evidence="6">
    <location>
        <begin position="15"/>
        <end position="40"/>
    </location>
</feature>
<keyword evidence="5 6" id="KW-0472">Membrane</keyword>
<evidence type="ECO:0000256" key="6">
    <source>
        <dbReference type="SAM" id="Phobius"/>
    </source>
</evidence>
<dbReference type="STRING" id="70996.SE18_13820"/>
<dbReference type="InterPro" id="IPR010920">
    <property type="entry name" value="LSM_dom_sf"/>
</dbReference>
<dbReference type="RefSeq" id="WP_054535047.1">
    <property type="nucleotide sequence ID" value="NZ_LGKP01000022.1"/>
</dbReference>
<name>A0A0P6Y802_9CHLR</name>
<sequence>MFDWIQPYLPPVNSISYYILRGTLTFLLVAVAARAISIIIRRAFLSNAQLLRHNLSERRRTTLRALVSSLTNGLAILISLFLILGMFVQPSALFTFLGLFSAGLGFSARPYVSDFLGGITLLFEDQFALGDKVEIGDRQVVGCVERISLRMTYIRGESGELWLVPNGDIRTIRNFTRGKWSPASIKLTVPTTKLDETMVVLHQIISDPGDDVIETPEIISEDGEIGAVTTTITLKVKARYSMAPAVRERLITQLQAALTEHHVLAADENRE</sequence>
<dbReference type="Gene3D" id="1.10.287.1260">
    <property type="match status" value="1"/>
</dbReference>
<organism evidence="8 9">
    <name type="scientific">Herpetosiphon geysericola</name>
    <dbReference type="NCBI Taxonomy" id="70996"/>
    <lineage>
        <taxon>Bacteria</taxon>
        <taxon>Bacillati</taxon>
        <taxon>Chloroflexota</taxon>
        <taxon>Chloroflexia</taxon>
        <taxon>Herpetosiphonales</taxon>
        <taxon>Herpetosiphonaceae</taxon>
        <taxon>Herpetosiphon</taxon>
    </lineage>
</organism>
<dbReference type="EMBL" id="LGKP01000022">
    <property type="protein sequence ID" value="KPL85971.1"/>
    <property type="molecule type" value="Genomic_DNA"/>
</dbReference>
<evidence type="ECO:0000313" key="9">
    <source>
        <dbReference type="Proteomes" id="UP000050277"/>
    </source>
</evidence>
<dbReference type="InterPro" id="IPR023408">
    <property type="entry name" value="MscS_beta-dom_sf"/>
</dbReference>